<evidence type="ECO:0000256" key="1">
    <source>
        <dbReference type="ARBA" id="ARBA00022737"/>
    </source>
</evidence>
<sequence>MAMANTQPPPAASWASLPLELIELVVGRLSIYDTLVLSGTSRSHRKLLLPVVAREAVSKYPHFLFWACSLGCVGLVDLLLSSGADPNTCFEIDEEEILAVPPHPSRTPDCSPRDLLDRVYRHGKWDTFEDPSRSGNLPRYVTTEPRDPWDRGLTELECPMRWWFPLHAAAHYGQTDVVRLLVERGASLNTSSANLCFCVSASSLGSSYPRSAGYERWYISGRWTPLHHALCAGHQETALVLLELGATMDSPWLSARSAMESAVIYGCTRVVHYLHHKHAGELAPIPDGCSSVARFVLEHHAGEVASLTRPREMLSLTALGYHILGVEAPDLTSLLLEQGCSGDDGTTFAGTQPALELACMTGRFDIAIELARRSRLINASGSYRENTTPPHNGADVHPLPTLKRSPMVVAAASLCLQTLAILVDAGASVNQEDSEGRFPLASAVAEWPSEWILPQFKQDFAEREPLPTIKLLLEHGAIADQRSSVTRRTALWEACRNGSLSVAVTIPCIDELIQHGATVDTSVATSIARGADIETALPDVVGVWRALVSTTCAQDAPRGDKEAFAAAYAQAQAAVIFLLDVGREKLLSSPDLFWEATKHPDWPFAIGLLGAGPPDIHWSPPLAEREEQLVEGTCLHNLIKGKSYFHAPKRHAEALLEQLIQLGIDINKGNPLGLALGHGRSNLALRLLEAGAASRPGVDRNVLIEALKENIHGTREDLYHRTVWDEVEANRQT</sequence>
<dbReference type="PANTHER" id="PTHR24198:SF165">
    <property type="entry name" value="ANKYRIN REPEAT-CONTAINING PROTEIN-RELATED"/>
    <property type="match status" value="1"/>
</dbReference>
<dbReference type="Pfam" id="PF12796">
    <property type="entry name" value="Ank_2"/>
    <property type="match status" value="1"/>
</dbReference>
<evidence type="ECO:0000256" key="2">
    <source>
        <dbReference type="ARBA" id="ARBA00023043"/>
    </source>
</evidence>
<dbReference type="PROSITE" id="PS50297">
    <property type="entry name" value="ANK_REP_REGION"/>
    <property type="match status" value="2"/>
</dbReference>
<accession>A0A9P8Y104</accession>
<name>A0A9P8Y104_9PEZI</name>
<reference evidence="4" key="1">
    <citation type="journal article" date="2021" name="Nat. Commun.">
        <title>Genetic determinants of endophytism in the Arabidopsis root mycobiome.</title>
        <authorList>
            <person name="Mesny F."/>
            <person name="Miyauchi S."/>
            <person name="Thiergart T."/>
            <person name="Pickel B."/>
            <person name="Atanasova L."/>
            <person name="Karlsson M."/>
            <person name="Huettel B."/>
            <person name="Barry K.W."/>
            <person name="Haridas S."/>
            <person name="Chen C."/>
            <person name="Bauer D."/>
            <person name="Andreopoulos W."/>
            <person name="Pangilinan J."/>
            <person name="LaButti K."/>
            <person name="Riley R."/>
            <person name="Lipzen A."/>
            <person name="Clum A."/>
            <person name="Drula E."/>
            <person name="Henrissat B."/>
            <person name="Kohler A."/>
            <person name="Grigoriev I.V."/>
            <person name="Martin F.M."/>
            <person name="Hacquard S."/>
        </authorList>
    </citation>
    <scope>NUCLEOTIDE SEQUENCE</scope>
    <source>
        <strain evidence="4">MPI-CAGE-CH-0230</strain>
    </source>
</reference>
<dbReference type="InterPro" id="IPR002110">
    <property type="entry name" value="Ankyrin_rpt"/>
</dbReference>
<dbReference type="GeneID" id="70188900"/>
<dbReference type="InterPro" id="IPR036770">
    <property type="entry name" value="Ankyrin_rpt-contain_sf"/>
</dbReference>
<keyword evidence="5" id="KW-1185">Reference proteome</keyword>
<proteinExistence type="predicted"/>
<feature type="repeat" description="ANK" evidence="3">
    <location>
        <begin position="165"/>
        <end position="193"/>
    </location>
</feature>
<protein>
    <submittedName>
        <fullName evidence="4">Ankyrin repeat-containing domain protein</fullName>
    </submittedName>
</protein>
<evidence type="ECO:0000256" key="3">
    <source>
        <dbReference type="PROSITE-ProRule" id="PRU00023"/>
    </source>
</evidence>
<evidence type="ECO:0000313" key="5">
    <source>
        <dbReference type="Proteomes" id="UP000756346"/>
    </source>
</evidence>
<dbReference type="Gene3D" id="1.25.40.20">
    <property type="entry name" value="Ankyrin repeat-containing domain"/>
    <property type="match status" value="2"/>
</dbReference>
<dbReference type="PROSITE" id="PS50088">
    <property type="entry name" value="ANK_REPEAT"/>
    <property type="match status" value="2"/>
</dbReference>
<dbReference type="PANTHER" id="PTHR24198">
    <property type="entry name" value="ANKYRIN REPEAT AND PROTEIN KINASE DOMAIN-CONTAINING PROTEIN"/>
    <property type="match status" value="1"/>
</dbReference>
<dbReference type="EMBL" id="JAGTJQ010000009">
    <property type="protein sequence ID" value="KAH7024861.1"/>
    <property type="molecule type" value="Genomic_DNA"/>
</dbReference>
<evidence type="ECO:0000313" key="4">
    <source>
        <dbReference type="EMBL" id="KAH7024861.1"/>
    </source>
</evidence>
<dbReference type="AlphaFoldDB" id="A0A9P8Y104"/>
<feature type="repeat" description="ANK" evidence="3">
    <location>
        <begin position="221"/>
        <end position="249"/>
    </location>
</feature>
<dbReference type="Proteomes" id="UP000756346">
    <property type="component" value="Unassembled WGS sequence"/>
</dbReference>
<organism evidence="4 5">
    <name type="scientific">Microdochium trichocladiopsis</name>
    <dbReference type="NCBI Taxonomy" id="1682393"/>
    <lineage>
        <taxon>Eukaryota</taxon>
        <taxon>Fungi</taxon>
        <taxon>Dikarya</taxon>
        <taxon>Ascomycota</taxon>
        <taxon>Pezizomycotina</taxon>
        <taxon>Sordariomycetes</taxon>
        <taxon>Xylariomycetidae</taxon>
        <taxon>Xylariales</taxon>
        <taxon>Microdochiaceae</taxon>
        <taxon>Microdochium</taxon>
    </lineage>
</organism>
<gene>
    <name evidence="4" type="ORF">B0I36DRAFT_366766</name>
</gene>
<dbReference type="SMART" id="SM00248">
    <property type="entry name" value="ANK"/>
    <property type="match status" value="7"/>
</dbReference>
<comment type="caution">
    <text evidence="4">The sequence shown here is derived from an EMBL/GenBank/DDBJ whole genome shotgun (WGS) entry which is preliminary data.</text>
</comment>
<dbReference type="RefSeq" id="XP_046008409.1">
    <property type="nucleotide sequence ID" value="XM_046159354.1"/>
</dbReference>
<dbReference type="OrthoDB" id="341259at2759"/>
<dbReference type="SUPFAM" id="SSF48403">
    <property type="entry name" value="Ankyrin repeat"/>
    <property type="match status" value="1"/>
</dbReference>
<keyword evidence="2 3" id="KW-0040">ANK repeat</keyword>
<keyword evidence="1" id="KW-0677">Repeat</keyword>